<feature type="transmembrane region" description="Helical" evidence="7">
    <location>
        <begin position="173"/>
        <end position="193"/>
    </location>
</feature>
<evidence type="ECO:0008006" key="10">
    <source>
        <dbReference type="Google" id="ProtNLM"/>
    </source>
</evidence>
<feature type="transmembrane region" description="Helical" evidence="7">
    <location>
        <begin position="411"/>
        <end position="435"/>
    </location>
</feature>
<reference evidence="8" key="1">
    <citation type="submission" date="2022-11" db="EMBL/GenBank/DDBJ databases">
        <authorList>
            <person name="Petersen C."/>
        </authorList>
    </citation>
    <scope>NUCLEOTIDE SEQUENCE</scope>
    <source>
        <strain evidence="8">IBT 26290</strain>
    </source>
</reference>
<feature type="transmembrane region" description="Helical" evidence="7">
    <location>
        <begin position="241"/>
        <end position="263"/>
    </location>
</feature>
<sequence length="519" mass="55712">MSLEMPVEKPTPLGSDSPGHDHEAGEIASIGERDELHHLGYEQEMRRNRSVLTLLFQSLAIAAIPFGEGSALLSAIYGGGPRSIFIGWIVVCVLDQCVAMSLAELASRYPTSAGPYYWSFQIARSGKTTVSFINAWIWLIGNWTITLSVNFGFASLLSATISMYHPDWTANSWQLLLIFYAVCLGSLVICTFANKYLPQVDIACAAWTTVTIVVILIAVSIKADAGRHSASYALVHYDTSFAGWGGFTFFIGLLPAAYTFSAIGMVSSMAEEVAQPAIKVPRAISLAVPVGFIAGLFFIIPLTVTLPPLEEIINAPGGQALPYILHRVMGSPGGGLGLIFLVLVITLFCSISITVAASRATWAAARDDAIPLASVWARVHPRLGVPVWALVLLTLIQMLLGLINLGSSSAFTAFVSVGVIALAAAYAVPICLSLIHGREEVQQAPWNCGKVVGPIVNVLALAWIAFELVLFSMPMALPVTRVSMNYASVVFVGFMAISAVWYVVYARKHYKGPPESDAL</sequence>
<feature type="transmembrane region" description="Helical" evidence="7">
    <location>
        <begin position="483"/>
        <end position="504"/>
    </location>
</feature>
<comment type="caution">
    <text evidence="8">The sequence shown here is derived from an EMBL/GenBank/DDBJ whole genome shotgun (WGS) entry which is preliminary data.</text>
</comment>
<evidence type="ECO:0000256" key="4">
    <source>
        <dbReference type="ARBA" id="ARBA00022989"/>
    </source>
</evidence>
<dbReference type="PIRSF" id="PIRSF006060">
    <property type="entry name" value="AA_transporter"/>
    <property type="match status" value="1"/>
</dbReference>
<keyword evidence="4 7" id="KW-1133">Transmembrane helix</keyword>
<reference evidence="8" key="2">
    <citation type="journal article" date="2023" name="IMA Fungus">
        <title>Comparative genomic study of the Penicillium genus elucidates a diverse pangenome and 15 lateral gene transfer events.</title>
        <authorList>
            <person name="Petersen C."/>
            <person name="Sorensen T."/>
            <person name="Nielsen M.R."/>
            <person name="Sondergaard T.E."/>
            <person name="Sorensen J.L."/>
            <person name="Fitzpatrick D.A."/>
            <person name="Frisvad J.C."/>
            <person name="Nielsen K.L."/>
        </authorList>
    </citation>
    <scope>NUCLEOTIDE SEQUENCE</scope>
    <source>
        <strain evidence="8">IBT 26290</strain>
    </source>
</reference>
<comment type="subcellular location">
    <subcellularLocation>
        <location evidence="1">Membrane</location>
        <topology evidence="1">Multi-pass membrane protein</topology>
    </subcellularLocation>
</comment>
<evidence type="ECO:0000313" key="9">
    <source>
        <dbReference type="Proteomes" id="UP001149163"/>
    </source>
</evidence>
<dbReference type="GeneID" id="81428864"/>
<evidence type="ECO:0000256" key="7">
    <source>
        <dbReference type="SAM" id="Phobius"/>
    </source>
</evidence>
<organism evidence="8 9">
    <name type="scientific">Penicillium canariense</name>
    <dbReference type="NCBI Taxonomy" id="189055"/>
    <lineage>
        <taxon>Eukaryota</taxon>
        <taxon>Fungi</taxon>
        <taxon>Dikarya</taxon>
        <taxon>Ascomycota</taxon>
        <taxon>Pezizomycotina</taxon>
        <taxon>Eurotiomycetes</taxon>
        <taxon>Eurotiomycetidae</taxon>
        <taxon>Eurotiales</taxon>
        <taxon>Aspergillaceae</taxon>
        <taxon>Penicillium</taxon>
    </lineage>
</organism>
<dbReference type="Gene3D" id="1.20.1740.10">
    <property type="entry name" value="Amino acid/polyamine transporter I"/>
    <property type="match status" value="1"/>
</dbReference>
<evidence type="ECO:0000256" key="5">
    <source>
        <dbReference type="ARBA" id="ARBA00023136"/>
    </source>
</evidence>
<name>A0A9W9HX10_9EURO</name>
<dbReference type="Pfam" id="PF13520">
    <property type="entry name" value="AA_permease_2"/>
    <property type="match status" value="1"/>
</dbReference>
<protein>
    <recommendedName>
        <fullName evidence="10">Amino acid/polyamine transporter I</fullName>
    </recommendedName>
</protein>
<dbReference type="RefSeq" id="XP_056542117.1">
    <property type="nucleotide sequence ID" value="XM_056689688.1"/>
</dbReference>
<evidence type="ECO:0000256" key="1">
    <source>
        <dbReference type="ARBA" id="ARBA00004141"/>
    </source>
</evidence>
<feature type="transmembrane region" description="Helical" evidence="7">
    <location>
        <begin position="135"/>
        <end position="161"/>
    </location>
</feature>
<dbReference type="EMBL" id="JAPQKN010000004">
    <property type="protein sequence ID" value="KAJ5160559.1"/>
    <property type="molecule type" value="Genomic_DNA"/>
</dbReference>
<proteinExistence type="predicted"/>
<feature type="transmembrane region" description="Helical" evidence="7">
    <location>
        <begin position="200"/>
        <end position="221"/>
    </location>
</feature>
<dbReference type="GO" id="GO:0016020">
    <property type="term" value="C:membrane"/>
    <property type="evidence" value="ECO:0007669"/>
    <property type="project" value="UniProtKB-SubCell"/>
</dbReference>
<evidence type="ECO:0000256" key="2">
    <source>
        <dbReference type="ARBA" id="ARBA00022448"/>
    </source>
</evidence>
<dbReference type="PANTHER" id="PTHR45649:SF28">
    <property type="entry name" value="TRANSPORTER, PUTATIVE (EUROFUNG)-RELATED"/>
    <property type="match status" value="1"/>
</dbReference>
<dbReference type="Proteomes" id="UP001149163">
    <property type="component" value="Unassembled WGS sequence"/>
</dbReference>
<keyword evidence="2" id="KW-0813">Transport</keyword>
<feature type="transmembrane region" description="Helical" evidence="7">
    <location>
        <begin position="338"/>
        <end position="362"/>
    </location>
</feature>
<feature type="transmembrane region" description="Helical" evidence="7">
    <location>
        <begin position="383"/>
        <end position="405"/>
    </location>
</feature>
<dbReference type="GO" id="GO:0022857">
    <property type="term" value="F:transmembrane transporter activity"/>
    <property type="evidence" value="ECO:0007669"/>
    <property type="project" value="InterPro"/>
</dbReference>
<feature type="transmembrane region" description="Helical" evidence="7">
    <location>
        <begin position="455"/>
        <end position="477"/>
    </location>
</feature>
<feature type="transmembrane region" description="Helical" evidence="7">
    <location>
        <begin position="283"/>
        <end position="304"/>
    </location>
</feature>
<dbReference type="InterPro" id="IPR002293">
    <property type="entry name" value="AA/rel_permease1"/>
</dbReference>
<evidence type="ECO:0000313" key="8">
    <source>
        <dbReference type="EMBL" id="KAJ5160559.1"/>
    </source>
</evidence>
<keyword evidence="3 7" id="KW-0812">Transmembrane</keyword>
<feature type="region of interest" description="Disordered" evidence="6">
    <location>
        <begin position="1"/>
        <end position="24"/>
    </location>
</feature>
<dbReference type="PANTHER" id="PTHR45649">
    <property type="entry name" value="AMINO-ACID PERMEASE BAT1"/>
    <property type="match status" value="1"/>
</dbReference>
<gene>
    <name evidence="8" type="ORF">N7482_007563</name>
</gene>
<dbReference type="AlphaFoldDB" id="A0A9W9HX10"/>
<dbReference type="OrthoDB" id="3900342at2759"/>
<evidence type="ECO:0000256" key="3">
    <source>
        <dbReference type="ARBA" id="ARBA00022692"/>
    </source>
</evidence>
<keyword evidence="5 7" id="KW-0472">Membrane</keyword>
<feature type="transmembrane region" description="Helical" evidence="7">
    <location>
        <begin position="83"/>
        <end position="103"/>
    </location>
</feature>
<evidence type="ECO:0000256" key="6">
    <source>
        <dbReference type="SAM" id="MobiDB-lite"/>
    </source>
</evidence>
<keyword evidence="9" id="KW-1185">Reference proteome</keyword>
<accession>A0A9W9HX10</accession>
<feature type="transmembrane region" description="Helical" evidence="7">
    <location>
        <begin position="51"/>
        <end position="77"/>
    </location>
</feature>